<accession>A0A8H3XE17</accession>
<name>A0A8H3XE17_GIGMA</name>
<dbReference type="AlphaFoldDB" id="A0A8H3XE17"/>
<evidence type="ECO:0000313" key="2">
    <source>
        <dbReference type="Proteomes" id="UP000439903"/>
    </source>
</evidence>
<keyword evidence="2" id="KW-1185">Reference proteome</keyword>
<organism evidence="1 2">
    <name type="scientific">Gigaspora margarita</name>
    <dbReference type="NCBI Taxonomy" id="4874"/>
    <lineage>
        <taxon>Eukaryota</taxon>
        <taxon>Fungi</taxon>
        <taxon>Fungi incertae sedis</taxon>
        <taxon>Mucoromycota</taxon>
        <taxon>Glomeromycotina</taxon>
        <taxon>Glomeromycetes</taxon>
        <taxon>Diversisporales</taxon>
        <taxon>Gigasporaceae</taxon>
        <taxon>Gigaspora</taxon>
    </lineage>
</organism>
<evidence type="ECO:0000313" key="1">
    <source>
        <dbReference type="EMBL" id="KAF0450650.1"/>
    </source>
</evidence>
<gene>
    <name evidence="1" type="ORF">F8M41_002157</name>
</gene>
<dbReference type="Proteomes" id="UP000439903">
    <property type="component" value="Unassembled WGS sequence"/>
</dbReference>
<reference evidence="1 2" key="1">
    <citation type="journal article" date="2019" name="Environ. Microbiol.">
        <title>At the nexus of three kingdoms: the genome of the mycorrhizal fungus Gigaspora margarita provides insights into plant, endobacterial and fungal interactions.</title>
        <authorList>
            <person name="Venice F."/>
            <person name="Ghignone S."/>
            <person name="Salvioli di Fossalunga A."/>
            <person name="Amselem J."/>
            <person name="Novero M."/>
            <person name="Xianan X."/>
            <person name="Sedzielewska Toro K."/>
            <person name="Morin E."/>
            <person name="Lipzen A."/>
            <person name="Grigoriev I.V."/>
            <person name="Henrissat B."/>
            <person name="Martin F.M."/>
            <person name="Bonfante P."/>
        </authorList>
    </citation>
    <scope>NUCLEOTIDE SEQUENCE [LARGE SCALE GENOMIC DNA]</scope>
    <source>
        <strain evidence="1 2">BEG34</strain>
    </source>
</reference>
<sequence length="68" mass="7654">MLLWKVLSWKVGKRLSSFIWIAGTLLPIGSPPANDCARLDGYASTPAMLKLLDFEKCQIIDEDREDES</sequence>
<comment type="caution">
    <text evidence="1">The sequence shown here is derived from an EMBL/GenBank/DDBJ whole genome shotgun (WGS) entry which is preliminary data.</text>
</comment>
<protein>
    <submittedName>
        <fullName evidence="1">Uncharacterized protein</fullName>
    </submittedName>
</protein>
<proteinExistence type="predicted"/>
<dbReference type="EMBL" id="WTPW01001183">
    <property type="protein sequence ID" value="KAF0450650.1"/>
    <property type="molecule type" value="Genomic_DNA"/>
</dbReference>